<comment type="similarity">
    <text evidence="2 4">Belongs to the bacterial solute-binding protein 3 family.</text>
</comment>
<feature type="chain" id="PRO_5036790885" evidence="5">
    <location>
        <begin position="24"/>
        <end position="277"/>
    </location>
</feature>
<reference evidence="7" key="1">
    <citation type="submission" date="2020-12" db="EMBL/GenBank/DDBJ databases">
        <title>Clostridium thailandense sp. nov., a novel acetogenic bacterium isolated from peat land soil in Thailand.</title>
        <authorList>
            <person name="Chaikitkaew S."/>
            <person name="Birkeland N.K."/>
        </authorList>
    </citation>
    <scope>NUCLEOTIDE SEQUENCE</scope>
    <source>
        <strain evidence="7">DSM 17425</strain>
    </source>
</reference>
<evidence type="ECO:0000256" key="2">
    <source>
        <dbReference type="ARBA" id="ARBA00010333"/>
    </source>
</evidence>
<dbReference type="EMBL" id="JAEEGB010000014">
    <property type="protein sequence ID" value="MBI6873567.1"/>
    <property type="molecule type" value="Genomic_DNA"/>
</dbReference>
<dbReference type="SMART" id="SM00062">
    <property type="entry name" value="PBPb"/>
    <property type="match status" value="1"/>
</dbReference>
<evidence type="ECO:0000256" key="5">
    <source>
        <dbReference type="SAM" id="SignalP"/>
    </source>
</evidence>
<feature type="domain" description="Solute-binding protein family 3/N-terminal" evidence="6">
    <location>
        <begin position="49"/>
        <end position="270"/>
    </location>
</feature>
<comment type="subcellular location">
    <subcellularLocation>
        <location evidence="1">Cell envelope</location>
    </subcellularLocation>
</comment>
<gene>
    <name evidence="7" type="ORF">I6U51_12740</name>
</gene>
<dbReference type="SUPFAM" id="SSF53850">
    <property type="entry name" value="Periplasmic binding protein-like II"/>
    <property type="match status" value="1"/>
</dbReference>
<dbReference type="PANTHER" id="PTHR35936">
    <property type="entry name" value="MEMBRANE-BOUND LYTIC MUREIN TRANSGLYCOSYLASE F"/>
    <property type="match status" value="1"/>
</dbReference>
<dbReference type="Gene3D" id="3.40.190.10">
    <property type="entry name" value="Periplasmic binding protein-like II"/>
    <property type="match status" value="2"/>
</dbReference>
<evidence type="ECO:0000256" key="3">
    <source>
        <dbReference type="ARBA" id="ARBA00022729"/>
    </source>
</evidence>
<dbReference type="InterPro" id="IPR001638">
    <property type="entry name" value="Solute-binding_3/MltF_N"/>
</dbReference>
<dbReference type="PROSITE" id="PS01039">
    <property type="entry name" value="SBP_BACTERIAL_3"/>
    <property type="match status" value="1"/>
</dbReference>
<comment type="caution">
    <text evidence="7">The sequence shown here is derived from an EMBL/GenBank/DDBJ whole genome shotgun (WGS) entry which is preliminary data.</text>
</comment>
<dbReference type="Pfam" id="PF00497">
    <property type="entry name" value="SBP_bac_3"/>
    <property type="match status" value="1"/>
</dbReference>
<dbReference type="PANTHER" id="PTHR35936:SF17">
    <property type="entry name" value="ARGININE-BINDING EXTRACELLULAR PROTEIN ARTP"/>
    <property type="match status" value="1"/>
</dbReference>
<evidence type="ECO:0000313" key="7">
    <source>
        <dbReference type="EMBL" id="MBI6873567.1"/>
    </source>
</evidence>
<keyword evidence="3 5" id="KW-0732">Signal</keyword>
<evidence type="ECO:0000256" key="4">
    <source>
        <dbReference type="RuleBase" id="RU003744"/>
    </source>
</evidence>
<keyword evidence="8" id="KW-1185">Reference proteome</keyword>
<proteinExistence type="inferred from homology"/>
<evidence type="ECO:0000256" key="1">
    <source>
        <dbReference type="ARBA" id="ARBA00004196"/>
    </source>
</evidence>
<dbReference type="GO" id="GO:0030313">
    <property type="term" value="C:cell envelope"/>
    <property type="evidence" value="ECO:0007669"/>
    <property type="project" value="UniProtKB-SubCell"/>
</dbReference>
<sequence>MLKGSLKKLIAVSLVVGSMFTFAACGSKQEASNSGTQSQTMERIKKNGKLVLGTSADYPPYEFHKSVDGKDEIVGFDVEVAKQIAKDMGVKLEIKDMKFDGLLAALDQGNVDIVVAGMTPTEERKKNVDFSKVYYNAVQTVIVKASDKDKIKSIDDLKGKRVGVQKGAIQEEIAKKQMPNSEAVALGKISDLVLALKNNRVDAVIVELPVATSNVNANKDLVISGIKLQTEEAGSAVAIKKGSADVVSAIDKTLDKLIQDKSIDKYVTDATNSVEVK</sequence>
<protein>
    <submittedName>
        <fullName evidence="7">Transporter substrate-binding domain-containing protein</fullName>
    </submittedName>
</protein>
<name>A0A934M3U8_9CLOT</name>
<dbReference type="PROSITE" id="PS51257">
    <property type="entry name" value="PROKAR_LIPOPROTEIN"/>
    <property type="match status" value="1"/>
</dbReference>
<dbReference type="AlphaFoldDB" id="A0A934M3U8"/>
<feature type="signal peptide" evidence="5">
    <location>
        <begin position="1"/>
        <end position="23"/>
    </location>
</feature>
<dbReference type="InterPro" id="IPR018313">
    <property type="entry name" value="SBP_3_CS"/>
</dbReference>
<evidence type="ECO:0000259" key="6">
    <source>
        <dbReference type="SMART" id="SM00062"/>
    </source>
</evidence>
<evidence type="ECO:0000313" key="8">
    <source>
        <dbReference type="Proteomes" id="UP000622687"/>
    </source>
</evidence>
<dbReference type="Proteomes" id="UP000622687">
    <property type="component" value="Unassembled WGS sequence"/>
</dbReference>
<organism evidence="7 8">
    <name type="scientific">Clostridium aciditolerans</name>
    <dbReference type="NCBI Taxonomy" id="339861"/>
    <lineage>
        <taxon>Bacteria</taxon>
        <taxon>Bacillati</taxon>
        <taxon>Bacillota</taxon>
        <taxon>Clostridia</taxon>
        <taxon>Eubacteriales</taxon>
        <taxon>Clostridiaceae</taxon>
        <taxon>Clostridium</taxon>
    </lineage>
</organism>
<accession>A0A934M3U8</accession>
<dbReference type="RefSeq" id="WP_211142993.1">
    <property type="nucleotide sequence ID" value="NZ_JAEEGB010000014.1"/>
</dbReference>